<evidence type="ECO:0000313" key="4">
    <source>
        <dbReference type="EMBL" id="KAK7750275.1"/>
    </source>
</evidence>
<evidence type="ECO:0000256" key="1">
    <source>
        <dbReference type="PROSITE-ProRule" id="PRU00409"/>
    </source>
</evidence>
<dbReference type="GO" id="GO:0046872">
    <property type="term" value="F:metal ion binding"/>
    <property type="evidence" value="ECO:0007669"/>
    <property type="project" value="InterPro"/>
</dbReference>
<name>A0AAN9YQE9_9PEZI</name>
<proteinExistence type="predicted"/>
<reference evidence="4 5" key="1">
    <citation type="submission" date="2024-02" db="EMBL/GenBank/DDBJ databases">
        <title>De novo assembly and annotation of 12 fungi associated with fruit tree decline syndrome in Ontario, Canada.</title>
        <authorList>
            <person name="Sulman M."/>
            <person name="Ellouze W."/>
            <person name="Ilyukhin E."/>
        </authorList>
    </citation>
    <scope>NUCLEOTIDE SEQUENCE [LARGE SCALE GENOMIC DNA]</scope>
    <source>
        <strain evidence="4 5">M11/M66-122</strain>
    </source>
</reference>
<keyword evidence="1" id="KW-0547">Nucleotide-binding</keyword>
<dbReference type="InterPro" id="IPR011761">
    <property type="entry name" value="ATP-grasp"/>
</dbReference>
<dbReference type="PROSITE" id="PS50975">
    <property type="entry name" value="ATP_GRASP"/>
    <property type="match status" value="1"/>
</dbReference>
<feature type="region of interest" description="Disordered" evidence="2">
    <location>
        <begin position="1"/>
        <end position="29"/>
    </location>
</feature>
<dbReference type="Gene3D" id="3.40.50.20">
    <property type="match status" value="1"/>
</dbReference>
<dbReference type="EMBL" id="JAKJXP020000067">
    <property type="protein sequence ID" value="KAK7750275.1"/>
    <property type="molecule type" value="Genomic_DNA"/>
</dbReference>
<sequence length="405" mass="44666">MTPSDPQPKESAKKLRNGQQHAEQHEMPRRVLITGLGMAKGLTLARAFHLCGHRVIGADFEGSGIPCPGRYSKALSTFYPLEKPGSKDPATTYIRRLAEIVETESIDLWVSCSGVASAAEDALAKEAIERRTSCTCVQFDAQTTLRLHEKDSFMQETRRLGLPIPQSHSVTSPDDILKILASSIVSDPDRRFILKPIGVDDAHRGDMTLLPCTSLAETKARVMRLPISPARPWILQQFIPGGEEYCTHALVIRGVVRCFVACPSAELLMHYSALPTTCALSRAMLAFTREFVARSPDPETWTGHLSFDFMFEDGVASEKGFEKRLYAIECNPRAHTAVVLFNQYGPAMAAMVRAYISATSGGLVQEDSNGNRRHVGQNDDDGVQDSLIVPPVMTRCLWCYIVLAM</sequence>
<protein>
    <recommendedName>
        <fullName evidence="3">ATP-grasp domain-containing protein</fullName>
    </recommendedName>
</protein>
<organism evidence="4 5">
    <name type="scientific">Diatrype stigma</name>
    <dbReference type="NCBI Taxonomy" id="117547"/>
    <lineage>
        <taxon>Eukaryota</taxon>
        <taxon>Fungi</taxon>
        <taxon>Dikarya</taxon>
        <taxon>Ascomycota</taxon>
        <taxon>Pezizomycotina</taxon>
        <taxon>Sordariomycetes</taxon>
        <taxon>Xylariomycetidae</taxon>
        <taxon>Xylariales</taxon>
        <taxon>Diatrypaceae</taxon>
        <taxon>Diatrype</taxon>
    </lineage>
</organism>
<evidence type="ECO:0000313" key="5">
    <source>
        <dbReference type="Proteomes" id="UP001320420"/>
    </source>
</evidence>
<comment type="caution">
    <text evidence="4">The sequence shown here is derived from an EMBL/GenBank/DDBJ whole genome shotgun (WGS) entry which is preliminary data.</text>
</comment>
<feature type="domain" description="ATP-grasp" evidence="3">
    <location>
        <begin position="154"/>
        <end position="357"/>
    </location>
</feature>
<dbReference type="SUPFAM" id="SSF56059">
    <property type="entry name" value="Glutathione synthetase ATP-binding domain-like"/>
    <property type="match status" value="1"/>
</dbReference>
<evidence type="ECO:0000256" key="2">
    <source>
        <dbReference type="SAM" id="MobiDB-lite"/>
    </source>
</evidence>
<dbReference type="AlphaFoldDB" id="A0AAN9YQE9"/>
<keyword evidence="5" id="KW-1185">Reference proteome</keyword>
<dbReference type="GO" id="GO:0005524">
    <property type="term" value="F:ATP binding"/>
    <property type="evidence" value="ECO:0007669"/>
    <property type="project" value="UniProtKB-UniRule"/>
</dbReference>
<keyword evidence="1" id="KW-0067">ATP-binding</keyword>
<accession>A0AAN9YQE9</accession>
<evidence type="ECO:0000259" key="3">
    <source>
        <dbReference type="PROSITE" id="PS50975"/>
    </source>
</evidence>
<gene>
    <name evidence="4" type="ORF">SLS62_007792</name>
</gene>
<dbReference type="Proteomes" id="UP001320420">
    <property type="component" value="Unassembled WGS sequence"/>
</dbReference>